<reference evidence="1 2" key="1">
    <citation type="submission" date="2019-11" db="EMBL/GenBank/DDBJ databases">
        <title>Complete genome sequence of Pseudomonas syringae pv. coronafaciens isolate B19001 originated in imported oat cereal.</title>
        <authorList>
            <person name="Kim S.M."/>
            <person name="Lee B.C."/>
            <person name="Seo S.J."/>
            <person name="Lee J.E."/>
            <person name="Choi N.J."/>
            <person name="Park J.H."/>
        </authorList>
    </citation>
    <scope>NUCLEOTIDE SEQUENCE [LARGE SCALE GENOMIC DNA]</scope>
    <source>
        <strain evidence="1 2">B19001</strain>
    </source>
</reference>
<sequence>MRILVGKIIVICGIRTLPHRKACQSPVAAHRVLDRSRHLPALRLKLALHMAAGQ</sequence>
<dbReference type="AlphaFoldDB" id="A0AAE6QIQ5"/>
<proteinExistence type="predicted"/>
<protein>
    <submittedName>
        <fullName evidence="1">Uncharacterized protein</fullName>
    </submittedName>
</protein>
<evidence type="ECO:0000313" key="1">
    <source>
        <dbReference type="EMBL" id="QGT83464.1"/>
    </source>
</evidence>
<evidence type="ECO:0000313" key="2">
    <source>
        <dbReference type="Proteomes" id="UP000423413"/>
    </source>
</evidence>
<dbReference type="RefSeq" id="WP_155495993.1">
    <property type="nucleotide sequence ID" value="NZ_CP046441.1"/>
</dbReference>
<organism evidence="1 2">
    <name type="scientific">Pseudomonas coronafaciens pv. coronafaciens</name>
    <dbReference type="NCBI Taxonomy" id="235275"/>
    <lineage>
        <taxon>Bacteria</taxon>
        <taxon>Pseudomonadati</taxon>
        <taxon>Pseudomonadota</taxon>
        <taxon>Gammaproteobacteria</taxon>
        <taxon>Pseudomonadales</taxon>
        <taxon>Pseudomonadaceae</taxon>
        <taxon>Pseudomonas</taxon>
        <taxon>Pseudomonas coronafaciens</taxon>
    </lineage>
</organism>
<dbReference type="GeneID" id="73734120"/>
<dbReference type="EMBL" id="CP046441">
    <property type="protein sequence ID" value="QGT83464.1"/>
    <property type="molecule type" value="Genomic_DNA"/>
</dbReference>
<gene>
    <name evidence="1" type="ORF">GMO17_20995</name>
</gene>
<accession>A0AAE6QIQ5</accession>
<dbReference type="Proteomes" id="UP000423413">
    <property type="component" value="Chromosome"/>
</dbReference>
<name>A0AAE6QIQ5_9PSED</name>